<dbReference type="InterPro" id="IPR025272">
    <property type="entry name" value="SocA_Panacea"/>
</dbReference>
<dbReference type="Pfam" id="PF13274">
    <property type="entry name" value="SocA_Panacea"/>
    <property type="match status" value="1"/>
</dbReference>
<organism evidence="2 3">
    <name type="scientific">Fermentimicrarchaeum limneticum</name>
    <dbReference type="NCBI Taxonomy" id="2795018"/>
    <lineage>
        <taxon>Archaea</taxon>
        <taxon>Candidatus Micrarchaeota</taxon>
        <taxon>Candidatus Fermentimicrarchaeales</taxon>
        <taxon>Candidatus Fermentimicrarchaeaceae</taxon>
        <taxon>Candidatus Fermentimicrarchaeum</taxon>
    </lineage>
</organism>
<evidence type="ECO:0000313" key="3">
    <source>
        <dbReference type="Proteomes" id="UP000510821"/>
    </source>
</evidence>
<dbReference type="Proteomes" id="UP000510821">
    <property type="component" value="Chromosome"/>
</dbReference>
<proteinExistence type="predicted"/>
<evidence type="ECO:0000259" key="1">
    <source>
        <dbReference type="Pfam" id="PF13274"/>
    </source>
</evidence>
<dbReference type="EMBL" id="CP058998">
    <property type="protein sequence ID" value="QLJ52826.1"/>
    <property type="molecule type" value="Genomic_DNA"/>
</dbReference>
<feature type="domain" description="Antitoxin SocA-like Panacea" evidence="1">
    <location>
        <begin position="32"/>
        <end position="137"/>
    </location>
</feature>
<protein>
    <recommendedName>
        <fullName evidence="1">Antitoxin SocA-like Panacea domain-containing protein</fullName>
    </recommendedName>
</protein>
<evidence type="ECO:0000313" key="2">
    <source>
        <dbReference type="EMBL" id="QLJ52826.1"/>
    </source>
</evidence>
<accession>A0A7D5XLK1</accession>
<dbReference type="KEGG" id="flt:Sv326_0651"/>
<sequence>MVGVNLSKAEQVYLHIIKNLQDRPNFGKTLFYKVLYFSDFDYYERFEKSITGDKYRRITHGPAPCTFDIIIKRLKEKDMIRELHFHYGMGTQIRYCYHGDDKTDKLAKEEIKEIDRNIQRLSGMTASQASAYSHQDMPCKVTKLDEIIDYDLVHYRNPIFSVSD</sequence>
<dbReference type="AlphaFoldDB" id="A0A7D5XLK1"/>
<name>A0A7D5XLK1_FERL1</name>
<gene>
    <name evidence="2" type="ORF">Sv326_0651</name>
</gene>
<reference evidence="3" key="1">
    <citation type="submission" date="2020-07" db="EMBL/GenBank/DDBJ databases">
        <title>Metabolic diversity and evolutionary history of the archaeal phylum ###Micrarchaeota### uncovered from a freshwater lake metagenome.</title>
        <authorList>
            <person name="Kadnikov V.V."/>
            <person name="Savvichev A.S."/>
            <person name="Mardanov A.V."/>
            <person name="Beletsky A.V."/>
            <person name="Chupakov A.V."/>
            <person name="Kokryatskaya N.M."/>
            <person name="Pimenov N.V."/>
            <person name="Ravin N.V."/>
        </authorList>
    </citation>
    <scope>NUCLEOTIDE SEQUENCE [LARGE SCALE GENOMIC DNA]</scope>
</reference>